<feature type="compositionally biased region" description="Low complexity" evidence="1">
    <location>
        <begin position="196"/>
        <end position="218"/>
    </location>
</feature>
<sequence length="573" mass="62918">MVFLTLASLSRSRTQTVNSYVQTDDSKMKRRLPATVALLHLSATIAFALADESSEGATPSIHHDQRKMHMIRDEHPEPNYLGTIDDNFEWLRVANHSVVSDISRESPSNDDPDFVDQLLQTSVIIDVTRLTQLPTTSPTSSHGLGSSQHHQDHEHGSRDADSDQDDDEDDKANSGGSTTQGINEAVPTESPPTTNVTVPSSKSPAPSSSATTSGKPTGIPTPILTAPSSSHDLDSSQHQQDHENGSHASNSDEVSDSDDYIIQVDLPQIICDITLSPSLFQHLERKHVLQATMTSFINDLFDTHLLKPLFDLVNISLRVEVKRDATENPDTTVRLHAYFRGASFFSSRASPTQDNLINLLVRYFDVDEFNRRLMLPFRTRGAKSPPTDELIEVNAVYFMIEDGSLIQPGLNNEENALTLPNTSTHTRVVMPVVLLLATLIVIACFLALATFLWPNDDEEDTSCVTSSDLNQSRIAEQLADSTNVGAIKRAEPNNDIPSSDDTKYTPRQSPQYTLSSGVSSLSKSQSTEATNSSDGLDSVLGLRFLSYLVLSKPYEDEVEESQFFTDASTSESV</sequence>
<comment type="caution">
    <text evidence="3">The sequence shown here is derived from an EMBL/GenBank/DDBJ whole genome shotgun (WGS) entry which is preliminary data.</text>
</comment>
<reference evidence="3 4" key="1">
    <citation type="submission" date="2024-10" db="EMBL/GenBank/DDBJ databases">
        <title>Updated reference genomes for cyclostephanoid diatoms.</title>
        <authorList>
            <person name="Roberts W.R."/>
            <person name="Alverson A.J."/>
        </authorList>
    </citation>
    <scope>NUCLEOTIDE SEQUENCE [LARGE SCALE GENOMIC DNA]</scope>
    <source>
        <strain evidence="3 4">AJA276-08</strain>
    </source>
</reference>
<protein>
    <submittedName>
        <fullName evidence="3">Uncharacterized protein</fullName>
    </submittedName>
</protein>
<dbReference type="Proteomes" id="UP001530315">
    <property type="component" value="Unassembled WGS sequence"/>
</dbReference>
<feature type="transmembrane region" description="Helical" evidence="2">
    <location>
        <begin position="428"/>
        <end position="453"/>
    </location>
</feature>
<dbReference type="EMBL" id="JALLAZ020000919">
    <property type="protein sequence ID" value="KAL3784691.1"/>
    <property type="molecule type" value="Genomic_DNA"/>
</dbReference>
<keyword evidence="2" id="KW-0472">Membrane</keyword>
<name>A0ABD3PA30_9STRA</name>
<feature type="compositionally biased region" description="Low complexity" evidence="1">
    <location>
        <begin position="515"/>
        <end position="526"/>
    </location>
</feature>
<evidence type="ECO:0000256" key="1">
    <source>
        <dbReference type="SAM" id="MobiDB-lite"/>
    </source>
</evidence>
<feature type="compositionally biased region" description="Basic and acidic residues" evidence="1">
    <location>
        <begin position="149"/>
        <end position="161"/>
    </location>
</feature>
<organism evidence="3 4">
    <name type="scientific">Stephanodiscus triporus</name>
    <dbReference type="NCBI Taxonomy" id="2934178"/>
    <lineage>
        <taxon>Eukaryota</taxon>
        <taxon>Sar</taxon>
        <taxon>Stramenopiles</taxon>
        <taxon>Ochrophyta</taxon>
        <taxon>Bacillariophyta</taxon>
        <taxon>Coscinodiscophyceae</taxon>
        <taxon>Thalassiosirophycidae</taxon>
        <taxon>Stephanodiscales</taxon>
        <taxon>Stephanodiscaceae</taxon>
        <taxon>Stephanodiscus</taxon>
    </lineage>
</organism>
<gene>
    <name evidence="3" type="ORF">ACHAW5_002869</name>
</gene>
<evidence type="ECO:0000313" key="4">
    <source>
        <dbReference type="Proteomes" id="UP001530315"/>
    </source>
</evidence>
<feature type="region of interest" description="Disordered" evidence="1">
    <location>
        <begin position="483"/>
        <end position="534"/>
    </location>
</feature>
<proteinExistence type="predicted"/>
<keyword evidence="2" id="KW-1133">Transmembrane helix</keyword>
<dbReference type="AlphaFoldDB" id="A0ABD3PA30"/>
<evidence type="ECO:0000313" key="3">
    <source>
        <dbReference type="EMBL" id="KAL3784691.1"/>
    </source>
</evidence>
<feature type="compositionally biased region" description="Low complexity" evidence="1">
    <location>
        <begin position="134"/>
        <end position="148"/>
    </location>
</feature>
<feature type="region of interest" description="Disordered" evidence="1">
    <location>
        <begin position="133"/>
        <end position="255"/>
    </location>
</feature>
<keyword evidence="4" id="KW-1185">Reference proteome</keyword>
<evidence type="ECO:0000256" key="2">
    <source>
        <dbReference type="SAM" id="Phobius"/>
    </source>
</evidence>
<keyword evidence="2" id="KW-0812">Transmembrane</keyword>
<feature type="compositionally biased region" description="Polar residues" evidence="1">
    <location>
        <begin position="495"/>
        <end position="514"/>
    </location>
</feature>
<accession>A0ABD3PA30</accession>
<feature type="compositionally biased region" description="Basic and acidic residues" evidence="1">
    <location>
        <begin position="231"/>
        <end position="245"/>
    </location>
</feature>